<feature type="coiled-coil region" evidence="6">
    <location>
        <begin position="44"/>
        <end position="71"/>
    </location>
</feature>
<dbReference type="HOGENOM" id="CLU_042423_0_1_1"/>
<keyword evidence="4 7" id="KW-1133">Transmembrane helix</keyword>
<evidence type="ECO:0000259" key="8">
    <source>
        <dbReference type="PROSITE" id="PS50192"/>
    </source>
</evidence>
<proteinExistence type="inferred from homology"/>
<dbReference type="PANTHER" id="PTHR19957">
    <property type="entry name" value="SYNTAXIN"/>
    <property type="match status" value="1"/>
</dbReference>
<dbReference type="GO" id="GO:0000149">
    <property type="term" value="F:SNARE binding"/>
    <property type="evidence" value="ECO:0007669"/>
    <property type="project" value="TreeGrafter"/>
</dbReference>
<name>A0A0C2XKR5_AMAMK</name>
<dbReference type="PROSITE" id="PS50192">
    <property type="entry name" value="T_SNARE"/>
    <property type="match status" value="1"/>
</dbReference>
<dbReference type="Pfam" id="PF05739">
    <property type="entry name" value="SNARE"/>
    <property type="match status" value="1"/>
</dbReference>
<keyword evidence="5 7" id="KW-0472">Membrane</keyword>
<dbReference type="SMART" id="SM00503">
    <property type="entry name" value="SynN"/>
    <property type="match status" value="1"/>
</dbReference>
<dbReference type="EMBL" id="KN818225">
    <property type="protein sequence ID" value="KIL69673.1"/>
    <property type="molecule type" value="Genomic_DNA"/>
</dbReference>
<evidence type="ECO:0000256" key="6">
    <source>
        <dbReference type="SAM" id="Coils"/>
    </source>
</evidence>
<keyword evidence="3 7" id="KW-0812">Transmembrane</keyword>
<accession>A0A0C2XKR5</accession>
<reference evidence="9 10" key="1">
    <citation type="submission" date="2014-04" db="EMBL/GenBank/DDBJ databases">
        <title>Evolutionary Origins and Diversification of the Mycorrhizal Mutualists.</title>
        <authorList>
            <consortium name="DOE Joint Genome Institute"/>
            <consortium name="Mycorrhizal Genomics Consortium"/>
            <person name="Kohler A."/>
            <person name="Kuo A."/>
            <person name="Nagy L.G."/>
            <person name="Floudas D."/>
            <person name="Copeland A."/>
            <person name="Barry K.W."/>
            <person name="Cichocki N."/>
            <person name="Veneault-Fourrey C."/>
            <person name="LaButti K."/>
            <person name="Lindquist E.A."/>
            <person name="Lipzen A."/>
            <person name="Lundell T."/>
            <person name="Morin E."/>
            <person name="Murat C."/>
            <person name="Riley R."/>
            <person name="Ohm R."/>
            <person name="Sun H."/>
            <person name="Tunlid A."/>
            <person name="Henrissat B."/>
            <person name="Grigoriev I.V."/>
            <person name="Hibbett D.S."/>
            <person name="Martin F."/>
        </authorList>
    </citation>
    <scope>NUCLEOTIDE SEQUENCE [LARGE SCALE GENOMIC DNA]</scope>
    <source>
        <strain evidence="9 10">Koide BX008</strain>
    </source>
</reference>
<dbReference type="InParanoid" id="A0A0C2XKR5"/>
<dbReference type="STRING" id="946122.A0A0C2XKR5"/>
<sequence>MPSFFEEVTALQADIEQLNGNVTMIAMLHLRLGNALPDAMNPDAQQLDLMREETRTLINELRDRVKKLENVPAGPDASIRRNQVPLVRSKFLEAIQNYQRVENDYRLQARSRVERQLRIVKPDATDAELRAAVEGGADQIFSQALVDSTRYKESRVAYQEVQQRQEDLRKMEETLAELAQMLGDMALLVTQQDEAIGEVEKTAIEVEENTKKGFQHTVQAVIHARSYRKMRWICFFIVLIILAILALVLGLVFGTRK</sequence>
<dbReference type="InterPro" id="IPR045242">
    <property type="entry name" value="Syntaxin"/>
</dbReference>
<evidence type="ECO:0000256" key="4">
    <source>
        <dbReference type="ARBA" id="ARBA00022989"/>
    </source>
</evidence>
<dbReference type="PANTHER" id="PTHR19957:SF307">
    <property type="entry name" value="PROTEIN SSO1-RELATED"/>
    <property type="match status" value="1"/>
</dbReference>
<dbReference type="OrthoDB" id="10255013at2759"/>
<protein>
    <recommendedName>
        <fullName evidence="8">t-SNARE coiled-coil homology domain-containing protein</fullName>
    </recommendedName>
</protein>
<comment type="similarity">
    <text evidence="2">Belongs to the syntaxin family.</text>
</comment>
<feature type="domain" description="T-SNARE coiled-coil homology" evidence="8">
    <location>
        <begin position="158"/>
        <end position="220"/>
    </location>
</feature>
<evidence type="ECO:0000256" key="1">
    <source>
        <dbReference type="ARBA" id="ARBA00004211"/>
    </source>
</evidence>
<evidence type="ECO:0000256" key="5">
    <source>
        <dbReference type="ARBA" id="ARBA00023136"/>
    </source>
</evidence>
<dbReference type="InterPro" id="IPR006011">
    <property type="entry name" value="Syntaxin_N"/>
</dbReference>
<dbReference type="GO" id="GO:0012505">
    <property type="term" value="C:endomembrane system"/>
    <property type="evidence" value="ECO:0007669"/>
    <property type="project" value="TreeGrafter"/>
</dbReference>
<dbReference type="GO" id="GO:0006886">
    <property type="term" value="P:intracellular protein transport"/>
    <property type="evidence" value="ECO:0007669"/>
    <property type="project" value="TreeGrafter"/>
</dbReference>
<dbReference type="GO" id="GO:0031201">
    <property type="term" value="C:SNARE complex"/>
    <property type="evidence" value="ECO:0007669"/>
    <property type="project" value="TreeGrafter"/>
</dbReference>
<dbReference type="CDD" id="cd15849">
    <property type="entry name" value="SNARE_Sso1"/>
    <property type="match status" value="1"/>
</dbReference>
<keyword evidence="6" id="KW-0175">Coiled coil</keyword>
<dbReference type="AlphaFoldDB" id="A0A0C2XKR5"/>
<dbReference type="Proteomes" id="UP000054549">
    <property type="component" value="Unassembled WGS sequence"/>
</dbReference>
<comment type="subcellular location">
    <subcellularLocation>
        <location evidence="1">Membrane</location>
        <topology evidence="1">Single-pass type IV membrane protein</topology>
    </subcellularLocation>
</comment>
<dbReference type="Pfam" id="PF00804">
    <property type="entry name" value="Syntaxin"/>
    <property type="match status" value="1"/>
</dbReference>
<dbReference type="GO" id="GO:0005886">
    <property type="term" value="C:plasma membrane"/>
    <property type="evidence" value="ECO:0007669"/>
    <property type="project" value="TreeGrafter"/>
</dbReference>
<evidence type="ECO:0000256" key="7">
    <source>
        <dbReference type="SAM" id="Phobius"/>
    </source>
</evidence>
<organism evidence="9 10">
    <name type="scientific">Amanita muscaria (strain Koide BX008)</name>
    <dbReference type="NCBI Taxonomy" id="946122"/>
    <lineage>
        <taxon>Eukaryota</taxon>
        <taxon>Fungi</taxon>
        <taxon>Dikarya</taxon>
        <taxon>Basidiomycota</taxon>
        <taxon>Agaricomycotina</taxon>
        <taxon>Agaricomycetes</taxon>
        <taxon>Agaricomycetidae</taxon>
        <taxon>Agaricales</taxon>
        <taxon>Pluteineae</taxon>
        <taxon>Amanitaceae</taxon>
        <taxon>Amanita</taxon>
    </lineage>
</organism>
<dbReference type="GO" id="GO:0006906">
    <property type="term" value="P:vesicle fusion"/>
    <property type="evidence" value="ECO:0007669"/>
    <property type="project" value="TreeGrafter"/>
</dbReference>
<dbReference type="GO" id="GO:0048278">
    <property type="term" value="P:vesicle docking"/>
    <property type="evidence" value="ECO:0007669"/>
    <property type="project" value="TreeGrafter"/>
</dbReference>
<evidence type="ECO:0000313" key="9">
    <source>
        <dbReference type="EMBL" id="KIL69673.1"/>
    </source>
</evidence>
<evidence type="ECO:0000256" key="3">
    <source>
        <dbReference type="ARBA" id="ARBA00022692"/>
    </source>
</evidence>
<gene>
    <name evidence="9" type="ORF">M378DRAFT_184083</name>
</gene>
<dbReference type="GO" id="GO:0005484">
    <property type="term" value="F:SNAP receptor activity"/>
    <property type="evidence" value="ECO:0007669"/>
    <property type="project" value="TreeGrafter"/>
</dbReference>
<evidence type="ECO:0000313" key="10">
    <source>
        <dbReference type="Proteomes" id="UP000054549"/>
    </source>
</evidence>
<feature type="transmembrane region" description="Helical" evidence="7">
    <location>
        <begin position="232"/>
        <end position="253"/>
    </location>
</feature>
<evidence type="ECO:0000256" key="2">
    <source>
        <dbReference type="ARBA" id="ARBA00009063"/>
    </source>
</evidence>
<dbReference type="InterPro" id="IPR000727">
    <property type="entry name" value="T_SNARE_dom"/>
</dbReference>
<dbReference type="Gene3D" id="1.20.58.70">
    <property type="match status" value="1"/>
</dbReference>
<dbReference type="InterPro" id="IPR010989">
    <property type="entry name" value="SNARE"/>
</dbReference>
<dbReference type="SMART" id="SM00397">
    <property type="entry name" value="t_SNARE"/>
    <property type="match status" value="1"/>
</dbReference>
<dbReference type="SUPFAM" id="SSF47661">
    <property type="entry name" value="t-snare proteins"/>
    <property type="match status" value="1"/>
</dbReference>
<dbReference type="GO" id="GO:0006887">
    <property type="term" value="P:exocytosis"/>
    <property type="evidence" value="ECO:0007669"/>
    <property type="project" value="TreeGrafter"/>
</dbReference>
<keyword evidence="10" id="KW-1185">Reference proteome</keyword>